<reference evidence="2" key="1">
    <citation type="submission" date="2022-03" db="EMBL/GenBank/DDBJ databases">
        <title>Gramella crocea sp. nov., isolated from activated sludge of a seafood processing plant.</title>
        <authorList>
            <person name="Zhang X."/>
        </authorList>
    </citation>
    <scope>NUCLEOTIDE SEQUENCE</scope>
    <source>
        <strain evidence="2">YJ019</strain>
    </source>
</reference>
<dbReference type="Proteomes" id="UP001139226">
    <property type="component" value="Unassembled WGS sequence"/>
</dbReference>
<keyword evidence="1" id="KW-0812">Transmembrane</keyword>
<keyword evidence="1" id="KW-0472">Membrane</keyword>
<protein>
    <submittedName>
        <fullName evidence="2">Uncharacterized protein</fullName>
    </submittedName>
</protein>
<proteinExistence type="predicted"/>
<organism evidence="2 3">
    <name type="scientific">Christiangramia lutea</name>
    <dbReference type="NCBI Taxonomy" id="1607951"/>
    <lineage>
        <taxon>Bacteria</taxon>
        <taxon>Pseudomonadati</taxon>
        <taxon>Bacteroidota</taxon>
        <taxon>Flavobacteriia</taxon>
        <taxon>Flavobacteriales</taxon>
        <taxon>Flavobacteriaceae</taxon>
        <taxon>Christiangramia</taxon>
    </lineage>
</organism>
<comment type="caution">
    <text evidence="2">The sequence shown here is derived from an EMBL/GenBank/DDBJ whole genome shotgun (WGS) entry which is preliminary data.</text>
</comment>
<evidence type="ECO:0000256" key="1">
    <source>
        <dbReference type="SAM" id="Phobius"/>
    </source>
</evidence>
<evidence type="ECO:0000313" key="2">
    <source>
        <dbReference type="EMBL" id="MCH4822990.1"/>
    </source>
</evidence>
<name>A0A9X1V2B3_9FLAO</name>
<dbReference type="EMBL" id="JAKVTV010000002">
    <property type="protein sequence ID" value="MCH4822990.1"/>
    <property type="molecule type" value="Genomic_DNA"/>
</dbReference>
<evidence type="ECO:0000313" key="3">
    <source>
        <dbReference type="Proteomes" id="UP001139226"/>
    </source>
</evidence>
<accession>A0A9X1V2B3</accession>
<sequence>MSSEVLEIILDNPWIAIIALGFAFLSSFMVKFGARLAEILGDLIQKKVEKSES</sequence>
<feature type="transmembrane region" description="Helical" evidence="1">
    <location>
        <begin position="12"/>
        <end position="30"/>
    </location>
</feature>
<dbReference type="RefSeq" id="WP_240713162.1">
    <property type="nucleotide sequence ID" value="NZ_JAKVTV010000002.1"/>
</dbReference>
<keyword evidence="1" id="KW-1133">Transmembrane helix</keyword>
<gene>
    <name evidence="2" type="ORF">ML462_07365</name>
</gene>
<keyword evidence="3" id="KW-1185">Reference proteome</keyword>
<dbReference type="AlphaFoldDB" id="A0A9X1V2B3"/>